<dbReference type="RefSeq" id="WP_267281292.1">
    <property type="nucleotide sequence ID" value="NZ_JAOVZV010000010.1"/>
</dbReference>
<reference evidence="1" key="1">
    <citation type="submission" date="2022-10" db="EMBL/GenBank/DDBJ databases">
        <title>Chryseobacterium sp. nov., a novel bacterial species.</title>
        <authorList>
            <person name="Cao Y."/>
        </authorList>
    </citation>
    <scope>NUCLEOTIDE SEQUENCE</scope>
    <source>
        <strain evidence="1">KC 927</strain>
    </source>
</reference>
<name>A0ABT3Y3N0_9FLAO</name>
<comment type="caution">
    <text evidence="1">The sequence shown here is derived from an EMBL/GenBank/DDBJ whole genome shotgun (WGS) entry which is preliminary data.</text>
</comment>
<protein>
    <submittedName>
        <fullName evidence="1">Uncharacterized protein</fullName>
    </submittedName>
</protein>
<keyword evidence="2" id="KW-1185">Reference proteome</keyword>
<sequence>MKAIDITKEILPIELDSLFDTVEYENYGIFKIDKISFENNVIEFYFTIKILEGLLDEGEENYQWKLRITNYKDYNIEDSTNVDAFITIFSDHILLSHYKKNWKELYFKNYGENLEKLFIEFHNLHSLTLDNFIQPKKYITNENLEQLLGHQNALFSEGPEDILDLYFNLLLKYGKEPYYFKNKKKLNDQTKDEFKIIFLGNNYFIGEHLEFQKL</sequence>
<organism evidence="1 2">
    <name type="scientific">Chryseobacterium luquanense</name>
    <dbReference type="NCBI Taxonomy" id="2983766"/>
    <lineage>
        <taxon>Bacteria</taxon>
        <taxon>Pseudomonadati</taxon>
        <taxon>Bacteroidota</taxon>
        <taxon>Flavobacteriia</taxon>
        <taxon>Flavobacteriales</taxon>
        <taxon>Weeksellaceae</taxon>
        <taxon>Chryseobacterium group</taxon>
        <taxon>Chryseobacterium</taxon>
    </lineage>
</organism>
<dbReference type="Proteomes" id="UP001070176">
    <property type="component" value="Unassembled WGS sequence"/>
</dbReference>
<evidence type="ECO:0000313" key="1">
    <source>
        <dbReference type="EMBL" id="MCX8532743.1"/>
    </source>
</evidence>
<gene>
    <name evidence="1" type="ORF">OEA66_10305</name>
</gene>
<proteinExistence type="predicted"/>
<accession>A0ABT3Y3N0</accession>
<dbReference type="EMBL" id="JAOVZV010000010">
    <property type="protein sequence ID" value="MCX8532743.1"/>
    <property type="molecule type" value="Genomic_DNA"/>
</dbReference>
<evidence type="ECO:0000313" key="2">
    <source>
        <dbReference type="Proteomes" id="UP001070176"/>
    </source>
</evidence>